<dbReference type="PANTHER" id="PTHR14969:SF13">
    <property type="entry name" value="AT30094P"/>
    <property type="match status" value="1"/>
</dbReference>
<dbReference type="EMBL" id="IACT01002118">
    <property type="protein sequence ID" value="LAC21418.1"/>
    <property type="molecule type" value="mRNA"/>
</dbReference>
<dbReference type="EMBL" id="IACF01001899">
    <property type="protein sequence ID" value="LAB67575.1"/>
    <property type="molecule type" value="mRNA"/>
</dbReference>
<dbReference type="GO" id="GO:0042392">
    <property type="term" value="F:sphingosine-1-phosphate phosphatase activity"/>
    <property type="evidence" value="ECO:0007669"/>
    <property type="project" value="TreeGrafter"/>
</dbReference>
<dbReference type="InterPro" id="IPR036938">
    <property type="entry name" value="PAP2/HPO_sf"/>
</dbReference>
<feature type="transmembrane region" description="Helical" evidence="1">
    <location>
        <begin position="73"/>
        <end position="92"/>
    </location>
</feature>
<feature type="transmembrane region" description="Helical" evidence="1">
    <location>
        <begin position="45"/>
        <end position="67"/>
    </location>
</feature>
<dbReference type="InterPro" id="IPR000326">
    <property type="entry name" value="PAP2/HPO"/>
</dbReference>
<accession>A0A2P2I0K9</accession>
<sequence>MGGKRVVTPLLRRILDWDVKTTNNVLAAIIKKTGPMRKYSTTLSAVEMSGNGIVWLASCVVIVFMSSDLYTRHLVVNLLIALIADLIVVAVVKATTRRRRPAPLTGDPFAIQKIDQFSFPSGHATRATMVCTLFAIQYDLSMLLEVPLYTWFMSVVASRLLLRRHYILDIVSGIMIGWLTALMLVITGAWISVDSANYLVAYLLDETYTGASYDV</sequence>
<dbReference type="Gene3D" id="1.20.144.10">
    <property type="entry name" value="Phosphatidic acid phosphatase type 2/haloperoxidase"/>
    <property type="match status" value="1"/>
</dbReference>
<proteinExistence type="evidence at transcript level"/>
<evidence type="ECO:0000256" key="1">
    <source>
        <dbReference type="SAM" id="Phobius"/>
    </source>
</evidence>
<keyword evidence="1" id="KW-0812">Transmembrane</keyword>
<feature type="domain" description="Phosphatidic acid phosphatase type 2/haloperoxidase" evidence="2">
    <location>
        <begin position="73"/>
        <end position="185"/>
    </location>
</feature>
<reference evidence="3" key="2">
    <citation type="journal article" date="2018" name="Biosci. Biotechnol. Biochem.">
        <title>Polysaccharide hydrolase of the hadal zone amphipods Hirondellea gigas.</title>
        <authorList>
            <person name="Kobayashi H."/>
            <person name="Nagahama T."/>
            <person name="Arai W."/>
            <person name="Sasagawa Y."/>
            <person name="Umeda M."/>
            <person name="Hayashi T."/>
            <person name="Nikaido I."/>
            <person name="Watanabe H."/>
            <person name="Oguri K."/>
            <person name="Kitazato H."/>
            <person name="Fujioka K."/>
            <person name="Kido Y."/>
            <person name="Takami H."/>
        </authorList>
    </citation>
    <scope>NUCLEOTIDE SEQUENCE</scope>
    <source>
        <tissue evidence="3">Whole body</tissue>
    </source>
</reference>
<dbReference type="AlphaFoldDB" id="A0A2P2I0K9"/>
<dbReference type="SUPFAM" id="SSF48317">
    <property type="entry name" value="Acid phosphatase/Vanadium-dependent haloperoxidase"/>
    <property type="match status" value="1"/>
</dbReference>
<protein>
    <submittedName>
        <fullName evidence="3">Phospholipid phosphatase 6-like</fullName>
    </submittedName>
</protein>
<dbReference type="PANTHER" id="PTHR14969">
    <property type="entry name" value="SPHINGOSINE-1-PHOSPHATE PHOSPHOHYDROLASE"/>
    <property type="match status" value="1"/>
</dbReference>
<evidence type="ECO:0000313" key="3">
    <source>
        <dbReference type="EMBL" id="LAB67575.1"/>
    </source>
</evidence>
<keyword evidence="1" id="KW-0472">Membrane</keyword>
<evidence type="ECO:0000313" key="4">
    <source>
        <dbReference type="EMBL" id="LAC21418.1"/>
    </source>
</evidence>
<reference evidence="4" key="1">
    <citation type="submission" date="2017-11" db="EMBL/GenBank/DDBJ databases">
        <title>The sensing device of the deep-sea amphipod.</title>
        <authorList>
            <person name="Kobayashi H."/>
            <person name="Nagahama T."/>
            <person name="Arai W."/>
            <person name="Sasagawa Y."/>
            <person name="Umeda M."/>
            <person name="Hayashi T."/>
            <person name="Nikaido I."/>
            <person name="Watanabe H."/>
            <person name="Oguri K."/>
            <person name="Kitazato H."/>
            <person name="Fujioka K."/>
            <person name="Kido Y."/>
            <person name="Takami H."/>
        </authorList>
    </citation>
    <scope>NUCLEOTIDE SEQUENCE</scope>
    <source>
        <tissue evidence="4">Whole body</tissue>
    </source>
</reference>
<name>A0A2P2I0K9_9CRUS</name>
<organism evidence="3">
    <name type="scientific">Hirondellea gigas</name>
    <dbReference type="NCBI Taxonomy" id="1518452"/>
    <lineage>
        <taxon>Eukaryota</taxon>
        <taxon>Metazoa</taxon>
        <taxon>Ecdysozoa</taxon>
        <taxon>Arthropoda</taxon>
        <taxon>Crustacea</taxon>
        <taxon>Multicrustacea</taxon>
        <taxon>Malacostraca</taxon>
        <taxon>Eumalacostraca</taxon>
        <taxon>Peracarida</taxon>
        <taxon>Amphipoda</taxon>
        <taxon>Amphilochidea</taxon>
        <taxon>Lysianassida</taxon>
        <taxon>Lysianassidira</taxon>
        <taxon>Lysianassoidea</taxon>
        <taxon>Lysianassidae</taxon>
        <taxon>Hirondellea</taxon>
    </lineage>
</organism>
<dbReference type="SMART" id="SM00014">
    <property type="entry name" value="acidPPc"/>
    <property type="match status" value="1"/>
</dbReference>
<evidence type="ECO:0000259" key="2">
    <source>
        <dbReference type="SMART" id="SM00014"/>
    </source>
</evidence>
<keyword evidence="1" id="KW-1133">Transmembrane helix</keyword>
<feature type="transmembrane region" description="Helical" evidence="1">
    <location>
        <begin position="166"/>
        <end position="191"/>
    </location>
</feature>
<dbReference type="Pfam" id="PF01569">
    <property type="entry name" value="PAP2"/>
    <property type="match status" value="1"/>
</dbReference>